<dbReference type="EMBL" id="FUWZ01000001">
    <property type="protein sequence ID" value="SJZ52641.1"/>
    <property type="molecule type" value="Genomic_DNA"/>
</dbReference>
<dbReference type="Proteomes" id="UP000190367">
    <property type="component" value="Unassembled WGS sequence"/>
</dbReference>
<organism evidence="1 2">
    <name type="scientific">Chitinophaga eiseniae</name>
    <dbReference type="NCBI Taxonomy" id="634771"/>
    <lineage>
        <taxon>Bacteria</taxon>
        <taxon>Pseudomonadati</taxon>
        <taxon>Bacteroidota</taxon>
        <taxon>Chitinophagia</taxon>
        <taxon>Chitinophagales</taxon>
        <taxon>Chitinophagaceae</taxon>
        <taxon>Chitinophaga</taxon>
    </lineage>
</organism>
<proteinExistence type="predicted"/>
<dbReference type="AlphaFoldDB" id="A0A1T4LDC9"/>
<keyword evidence="2" id="KW-1185">Reference proteome</keyword>
<evidence type="ECO:0000313" key="1">
    <source>
        <dbReference type="EMBL" id="SJZ52641.1"/>
    </source>
</evidence>
<sequence length="40" mass="4802">MIKTDFADSTNHFGDAGRWMKMKTEMKTEMKTKMKTKMER</sequence>
<name>A0A1T4LDC9_9BACT</name>
<accession>A0A1T4LDC9</accession>
<gene>
    <name evidence="1" type="ORF">SAMN04488128_101592</name>
</gene>
<reference evidence="2" key="1">
    <citation type="submission" date="2017-02" db="EMBL/GenBank/DDBJ databases">
        <authorList>
            <person name="Varghese N."/>
            <person name="Submissions S."/>
        </authorList>
    </citation>
    <scope>NUCLEOTIDE SEQUENCE [LARGE SCALE GENOMIC DNA]</scope>
    <source>
        <strain evidence="2">DSM 22224</strain>
    </source>
</reference>
<evidence type="ECO:0000313" key="2">
    <source>
        <dbReference type="Proteomes" id="UP000190367"/>
    </source>
</evidence>
<protein>
    <submittedName>
        <fullName evidence="1">Uncharacterized protein</fullName>
    </submittedName>
</protein>